<name>A0ACC0Q401_RHOML</name>
<evidence type="ECO:0000313" key="1">
    <source>
        <dbReference type="EMBL" id="KAI8572475.1"/>
    </source>
</evidence>
<reference evidence="1" key="1">
    <citation type="submission" date="2022-02" db="EMBL/GenBank/DDBJ databases">
        <title>Plant Genome Project.</title>
        <authorList>
            <person name="Zhang R.-G."/>
        </authorList>
    </citation>
    <scope>NUCLEOTIDE SEQUENCE</scope>
    <source>
        <strain evidence="1">AT1</strain>
    </source>
</reference>
<sequence length="79" mass="8705">MGKRLVKYPVTLFRIGLGKRSQAPSCGDSKYGVGSNGRSPEKIFGIWYLVSSWSIRVDSVALLGPSVWTSRTSAFFISF</sequence>
<organism evidence="1 2">
    <name type="scientific">Rhododendron molle</name>
    <name type="common">Chinese azalea</name>
    <name type="synonym">Azalea mollis</name>
    <dbReference type="NCBI Taxonomy" id="49168"/>
    <lineage>
        <taxon>Eukaryota</taxon>
        <taxon>Viridiplantae</taxon>
        <taxon>Streptophyta</taxon>
        <taxon>Embryophyta</taxon>
        <taxon>Tracheophyta</taxon>
        <taxon>Spermatophyta</taxon>
        <taxon>Magnoliopsida</taxon>
        <taxon>eudicotyledons</taxon>
        <taxon>Gunneridae</taxon>
        <taxon>Pentapetalae</taxon>
        <taxon>asterids</taxon>
        <taxon>Ericales</taxon>
        <taxon>Ericaceae</taxon>
        <taxon>Ericoideae</taxon>
        <taxon>Rhodoreae</taxon>
        <taxon>Rhododendron</taxon>
    </lineage>
</organism>
<proteinExistence type="predicted"/>
<gene>
    <name evidence="1" type="ORF">RHMOL_Rhmol01G0201900</name>
</gene>
<evidence type="ECO:0000313" key="2">
    <source>
        <dbReference type="Proteomes" id="UP001062846"/>
    </source>
</evidence>
<dbReference type="EMBL" id="CM046388">
    <property type="protein sequence ID" value="KAI8572475.1"/>
    <property type="molecule type" value="Genomic_DNA"/>
</dbReference>
<comment type="caution">
    <text evidence="1">The sequence shown here is derived from an EMBL/GenBank/DDBJ whole genome shotgun (WGS) entry which is preliminary data.</text>
</comment>
<keyword evidence="2" id="KW-1185">Reference proteome</keyword>
<protein>
    <submittedName>
        <fullName evidence="1">Uncharacterized protein</fullName>
    </submittedName>
</protein>
<accession>A0ACC0Q401</accession>
<dbReference type="Proteomes" id="UP001062846">
    <property type="component" value="Chromosome 1"/>
</dbReference>